<protein>
    <recommendedName>
        <fullName evidence="4">DUF4198 domain-containing protein</fullName>
    </recommendedName>
</protein>
<feature type="signal peptide" evidence="1">
    <location>
        <begin position="1"/>
        <end position="21"/>
    </location>
</feature>
<accession>A0A917L170</accession>
<reference evidence="2" key="2">
    <citation type="submission" date="2020-09" db="EMBL/GenBank/DDBJ databases">
        <authorList>
            <person name="Sun Q."/>
            <person name="Zhou Y."/>
        </authorList>
    </citation>
    <scope>NUCLEOTIDE SEQUENCE</scope>
    <source>
        <strain evidence="2">CGMCC 1.3617</strain>
    </source>
</reference>
<keyword evidence="3" id="KW-1185">Reference proteome</keyword>
<evidence type="ECO:0000313" key="2">
    <source>
        <dbReference type="EMBL" id="GGJ37811.1"/>
    </source>
</evidence>
<evidence type="ECO:0000313" key="3">
    <source>
        <dbReference type="Proteomes" id="UP000661507"/>
    </source>
</evidence>
<gene>
    <name evidence="2" type="ORF">GCM10011320_51780</name>
</gene>
<evidence type="ECO:0008006" key="4">
    <source>
        <dbReference type="Google" id="ProtNLM"/>
    </source>
</evidence>
<comment type="caution">
    <text evidence="2">The sequence shown here is derived from an EMBL/GenBank/DDBJ whole genome shotgun (WGS) entry which is preliminary data.</text>
</comment>
<dbReference type="SUPFAM" id="SSF49478">
    <property type="entry name" value="Cna protein B-type domain"/>
    <property type="match status" value="1"/>
</dbReference>
<name>A0A917L170_9PROT</name>
<dbReference type="EMBL" id="BMKW01000015">
    <property type="protein sequence ID" value="GGJ37811.1"/>
    <property type="molecule type" value="Genomic_DNA"/>
</dbReference>
<evidence type="ECO:0000256" key="1">
    <source>
        <dbReference type="SAM" id="SignalP"/>
    </source>
</evidence>
<feature type="chain" id="PRO_5037115925" description="DUF4198 domain-containing protein" evidence="1">
    <location>
        <begin position="22"/>
        <end position="222"/>
    </location>
</feature>
<sequence>MSIRHAAFGALALLVALPATAHQVWLERAGQTVHVYFGEPIDNVRERAGGYLDYIAAPRAFTTDAATTLPVTRQPDRLDFTLPTGATDARLVEEGVAPYGRAEAGRIKPIFLAREGRTETRGVMDLELVPVTAGGNEFTLMLRGQPLPRTEVTIVAPPRWERRLRTDADGRVTFETPWAGRYVVEAVHTEERAGGDGDGAYRRLRFVSTLSFSVAEGIAWAP</sequence>
<reference evidence="2" key="1">
    <citation type="journal article" date="2014" name="Int. J. Syst. Evol. Microbiol.">
        <title>Complete genome sequence of Corynebacterium casei LMG S-19264T (=DSM 44701T), isolated from a smear-ripened cheese.</title>
        <authorList>
            <consortium name="US DOE Joint Genome Institute (JGI-PGF)"/>
            <person name="Walter F."/>
            <person name="Albersmeier A."/>
            <person name="Kalinowski J."/>
            <person name="Ruckert C."/>
        </authorList>
    </citation>
    <scope>NUCLEOTIDE SEQUENCE</scope>
    <source>
        <strain evidence="2">CGMCC 1.3617</strain>
    </source>
</reference>
<dbReference type="AlphaFoldDB" id="A0A917L170"/>
<dbReference type="Pfam" id="PF10670">
    <property type="entry name" value="DUF4198"/>
    <property type="match status" value="1"/>
</dbReference>
<dbReference type="InterPro" id="IPR019613">
    <property type="entry name" value="DUF4198"/>
</dbReference>
<keyword evidence="1" id="KW-0732">Signal</keyword>
<dbReference type="RefSeq" id="WP_188972278.1">
    <property type="nucleotide sequence ID" value="NZ_BMKW01000015.1"/>
</dbReference>
<organism evidence="2 3">
    <name type="scientific">Neoroseomonas lacus</name>
    <dbReference type="NCBI Taxonomy" id="287609"/>
    <lineage>
        <taxon>Bacteria</taxon>
        <taxon>Pseudomonadati</taxon>
        <taxon>Pseudomonadota</taxon>
        <taxon>Alphaproteobacteria</taxon>
        <taxon>Acetobacterales</taxon>
        <taxon>Acetobacteraceae</taxon>
        <taxon>Neoroseomonas</taxon>
    </lineage>
</organism>
<proteinExistence type="predicted"/>
<dbReference type="Proteomes" id="UP000661507">
    <property type="component" value="Unassembled WGS sequence"/>
</dbReference>